<evidence type="ECO:0000313" key="1">
    <source>
        <dbReference type="EMBL" id="KAJ8114561.1"/>
    </source>
</evidence>
<keyword evidence="2" id="KW-1185">Reference proteome</keyword>
<evidence type="ECO:0000313" key="2">
    <source>
        <dbReference type="Proteomes" id="UP001153334"/>
    </source>
</evidence>
<dbReference type="EMBL" id="JAPESX010001397">
    <property type="protein sequence ID" value="KAJ8114561.1"/>
    <property type="molecule type" value="Genomic_DNA"/>
</dbReference>
<sequence>MAAKQFTENDISFIEYMGGTGFEERDQEFNTLLSHHRELTNDNLVSPRIFQQLFDEHLDPVIESRTYLVGELSDIWAQFVALSQGTRAETERATLKRLSDVGTAAKDRYEGLLKRILTVAVSCASRVYWTKHSSKSYLESLADWLQLKQVHLTSLVNSNADLDLAVKNELEAVSATVVQGLDTVSGLLQGANPTTTTTRQQAGRRGKINLQDTPSVGDKRPLSAVDDDGGNNNNNTNNNAGRGNGGEPLPKRSKQQVPVGKWWGPNNSRLNCSDDFFDIIRASKAYLANPTDAPGTRGHRYTMTQFLRQALDSVGLRRHLNDLLLRNEWNFRDPNLGHSRAPAFIQPGQPESICRLGSQGFRGSNDFKRMLGGGLTASELSPRNHPVTSFYGMLALAHSMKETKLSLRGGGPDDDDDDDVREEREATRKRVRVPVFYDPTTLWEQLLKDATFPKDQFQLRVRYAQPAMTDPDRVGTRTMERLRKLMSRIPLTANWDTIQQEQDVDKLESAAARYKRSLDHARRRAHDFIHNSPGLIFPDQPKLEEAGGRDKPSTRYKGLRNANFLVPLGYVFQARMYQTLRVAIYWKLYLSGVYPLANLLLEEKLLLETWDEQEEMYMEWENNRWFSLSNAQEIADLETRYKSRELLRKIWDNDREGVDESLELLAKDAHHYERQPAIHQTRPFRPTPREHHAAPSTVNVPTQAPSAPVNTTVSPKAARRGTTYGGLYDSDSGIEDEYGKKRTNTGVSSGLQAPPPPNPAQLAIDFLEKARGVYDEKLNDMIRQNDALDIGDPGNKAVISRNNIDIMAKQQGELRQRGQGQMGAAGRGALLAERETDSPEKTTGAR</sequence>
<comment type="caution">
    <text evidence="1">The sequence shown here is derived from an EMBL/GenBank/DDBJ whole genome shotgun (WGS) entry which is preliminary data.</text>
</comment>
<reference evidence="1" key="1">
    <citation type="submission" date="2022-11" db="EMBL/GenBank/DDBJ databases">
        <title>Genome Sequence of Nemania bipapillata.</title>
        <authorList>
            <person name="Buettner E."/>
        </authorList>
    </citation>
    <scope>NUCLEOTIDE SEQUENCE</scope>
    <source>
        <strain evidence="1">CP14</strain>
    </source>
</reference>
<proteinExistence type="predicted"/>
<accession>A0ACC2IHC5</accession>
<name>A0ACC2IHC5_9PEZI</name>
<gene>
    <name evidence="1" type="ORF">ONZ43_g4871</name>
</gene>
<organism evidence="1 2">
    <name type="scientific">Nemania bipapillata</name>
    <dbReference type="NCBI Taxonomy" id="110536"/>
    <lineage>
        <taxon>Eukaryota</taxon>
        <taxon>Fungi</taxon>
        <taxon>Dikarya</taxon>
        <taxon>Ascomycota</taxon>
        <taxon>Pezizomycotina</taxon>
        <taxon>Sordariomycetes</taxon>
        <taxon>Xylariomycetidae</taxon>
        <taxon>Xylariales</taxon>
        <taxon>Xylariaceae</taxon>
        <taxon>Nemania</taxon>
    </lineage>
</organism>
<dbReference type="Proteomes" id="UP001153334">
    <property type="component" value="Unassembled WGS sequence"/>
</dbReference>
<protein>
    <submittedName>
        <fullName evidence="1">Uncharacterized protein</fullName>
    </submittedName>
</protein>